<keyword evidence="4" id="KW-1185">Reference proteome</keyword>
<dbReference type="AlphaFoldDB" id="A0A229UKN1"/>
<keyword evidence="1" id="KW-0812">Transmembrane</keyword>
<feature type="domain" description="EAL" evidence="2">
    <location>
        <begin position="126"/>
        <end position="380"/>
    </location>
</feature>
<keyword evidence="1" id="KW-0472">Membrane</keyword>
<sequence length="388" mass="43890">MMREDFALEVVKVIVQLANHTSLLIVSVFAVNRLSVHTPHWPILWRRMGTAAIYGITLLLIVLGWLFIQQEPDMQTLLQAGVCTVLGCLLIYPWLHTTAGSWKKGPSGPSPDTEAVLDTGDDFSCSDRLAQELRGALDRGELMLHYQPQFSTESRHIRGFEALLRWHHPKLGFIPPDAFIPIAEQTGLIVPIGEWVLREACTTNRLLQEAGVEPFVMCVNISAVQLQAPFFAEHVLSILKETGHSPEQLELEITESKLIDSWETALHALNLLHTQRVRIALDDFGTGYSSLSYLRRLPIHLVKIDRSFVEDMLHSSKEKALVESIILLARSVGIDVLAEGIETEAQLECLRRMCCDCVQGYLLGKPMDREVLWSYMQRYRQEQFNPVT</sequence>
<dbReference type="CDD" id="cd01948">
    <property type="entry name" value="EAL"/>
    <property type="match status" value="1"/>
</dbReference>
<reference evidence="3 4" key="1">
    <citation type="submission" date="2017-07" db="EMBL/GenBank/DDBJ databases">
        <title>Genome sequencing and assembly of Paenibacillus rigui.</title>
        <authorList>
            <person name="Mayilraj S."/>
        </authorList>
    </citation>
    <scope>NUCLEOTIDE SEQUENCE [LARGE SCALE GENOMIC DNA]</scope>
    <source>
        <strain evidence="3 4">JCM 16352</strain>
    </source>
</reference>
<dbReference type="SUPFAM" id="SSF141868">
    <property type="entry name" value="EAL domain-like"/>
    <property type="match status" value="1"/>
</dbReference>
<dbReference type="SMART" id="SM00052">
    <property type="entry name" value="EAL"/>
    <property type="match status" value="1"/>
</dbReference>
<evidence type="ECO:0000259" key="2">
    <source>
        <dbReference type="PROSITE" id="PS50883"/>
    </source>
</evidence>
<feature type="transmembrane region" description="Helical" evidence="1">
    <location>
        <begin position="6"/>
        <end position="31"/>
    </location>
</feature>
<dbReference type="GO" id="GO:0071111">
    <property type="term" value="F:cyclic-guanylate-specific phosphodiesterase activity"/>
    <property type="evidence" value="ECO:0007669"/>
    <property type="project" value="InterPro"/>
</dbReference>
<feature type="transmembrane region" description="Helical" evidence="1">
    <location>
        <begin position="51"/>
        <end position="68"/>
    </location>
</feature>
<dbReference type="InterPro" id="IPR035919">
    <property type="entry name" value="EAL_sf"/>
</dbReference>
<dbReference type="InterPro" id="IPR050706">
    <property type="entry name" value="Cyclic-di-GMP_PDE-like"/>
</dbReference>
<evidence type="ECO:0000313" key="3">
    <source>
        <dbReference type="EMBL" id="OXM83469.1"/>
    </source>
</evidence>
<dbReference type="Pfam" id="PF00563">
    <property type="entry name" value="EAL"/>
    <property type="match status" value="1"/>
</dbReference>
<protein>
    <recommendedName>
        <fullName evidence="2">EAL domain-containing protein</fullName>
    </recommendedName>
</protein>
<dbReference type="FunFam" id="3.20.20.450:FF:000001">
    <property type="entry name" value="Cyclic di-GMP phosphodiesterase yahA"/>
    <property type="match status" value="1"/>
</dbReference>
<keyword evidence="1" id="KW-1133">Transmembrane helix</keyword>
<accession>A0A229UKN1</accession>
<dbReference type="PANTHER" id="PTHR33121:SF70">
    <property type="entry name" value="SIGNALING PROTEIN YKOW"/>
    <property type="match status" value="1"/>
</dbReference>
<dbReference type="OrthoDB" id="9759607at2"/>
<dbReference type="PROSITE" id="PS50883">
    <property type="entry name" value="EAL"/>
    <property type="match status" value="1"/>
</dbReference>
<dbReference type="EMBL" id="NMQW01000046">
    <property type="protein sequence ID" value="OXM83469.1"/>
    <property type="molecule type" value="Genomic_DNA"/>
</dbReference>
<dbReference type="PANTHER" id="PTHR33121">
    <property type="entry name" value="CYCLIC DI-GMP PHOSPHODIESTERASE PDEF"/>
    <property type="match status" value="1"/>
</dbReference>
<dbReference type="InterPro" id="IPR001633">
    <property type="entry name" value="EAL_dom"/>
</dbReference>
<gene>
    <name evidence="3" type="ORF">CF651_25435</name>
</gene>
<name>A0A229UKN1_9BACL</name>
<comment type="caution">
    <text evidence="3">The sequence shown here is derived from an EMBL/GenBank/DDBJ whole genome shotgun (WGS) entry which is preliminary data.</text>
</comment>
<dbReference type="Gene3D" id="3.20.20.450">
    <property type="entry name" value="EAL domain"/>
    <property type="match status" value="1"/>
</dbReference>
<evidence type="ECO:0000313" key="4">
    <source>
        <dbReference type="Proteomes" id="UP000215509"/>
    </source>
</evidence>
<dbReference type="Proteomes" id="UP000215509">
    <property type="component" value="Unassembled WGS sequence"/>
</dbReference>
<evidence type="ECO:0000256" key="1">
    <source>
        <dbReference type="SAM" id="Phobius"/>
    </source>
</evidence>
<proteinExistence type="predicted"/>
<feature type="transmembrane region" description="Helical" evidence="1">
    <location>
        <begin position="74"/>
        <end position="95"/>
    </location>
</feature>
<organism evidence="3 4">
    <name type="scientific">Paenibacillus rigui</name>
    <dbReference type="NCBI Taxonomy" id="554312"/>
    <lineage>
        <taxon>Bacteria</taxon>
        <taxon>Bacillati</taxon>
        <taxon>Bacillota</taxon>
        <taxon>Bacilli</taxon>
        <taxon>Bacillales</taxon>
        <taxon>Paenibacillaceae</taxon>
        <taxon>Paenibacillus</taxon>
    </lineage>
</organism>